<evidence type="ECO:0000256" key="1">
    <source>
        <dbReference type="SAM" id="MobiDB-lite"/>
    </source>
</evidence>
<protein>
    <submittedName>
        <fullName evidence="2">Uncharacterized protein</fullName>
    </submittedName>
</protein>
<evidence type="ECO:0000313" key="2">
    <source>
        <dbReference type="EMBL" id="KAK7502464.1"/>
    </source>
</evidence>
<dbReference type="EMBL" id="JACVVK020000026">
    <property type="protein sequence ID" value="KAK7502464.1"/>
    <property type="molecule type" value="Genomic_DNA"/>
</dbReference>
<reference evidence="2 3" key="1">
    <citation type="journal article" date="2023" name="Sci. Data">
        <title>Genome assembly of the Korean intertidal mud-creeper Batillaria attramentaria.</title>
        <authorList>
            <person name="Patra A.K."/>
            <person name="Ho P.T."/>
            <person name="Jun S."/>
            <person name="Lee S.J."/>
            <person name="Kim Y."/>
            <person name="Won Y.J."/>
        </authorList>
    </citation>
    <scope>NUCLEOTIDE SEQUENCE [LARGE SCALE GENOMIC DNA]</scope>
    <source>
        <strain evidence="2">Wonlab-2016</strain>
    </source>
</reference>
<proteinExistence type="predicted"/>
<organism evidence="2 3">
    <name type="scientific">Batillaria attramentaria</name>
    <dbReference type="NCBI Taxonomy" id="370345"/>
    <lineage>
        <taxon>Eukaryota</taxon>
        <taxon>Metazoa</taxon>
        <taxon>Spiralia</taxon>
        <taxon>Lophotrochozoa</taxon>
        <taxon>Mollusca</taxon>
        <taxon>Gastropoda</taxon>
        <taxon>Caenogastropoda</taxon>
        <taxon>Sorbeoconcha</taxon>
        <taxon>Cerithioidea</taxon>
        <taxon>Batillariidae</taxon>
        <taxon>Batillaria</taxon>
    </lineage>
</organism>
<comment type="caution">
    <text evidence="2">The sequence shown here is derived from an EMBL/GenBank/DDBJ whole genome shotgun (WGS) entry which is preliminary data.</text>
</comment>
<evidence type="ECO:0000313" key="3">
    <source>
        <dbReference type="Proteomes" id="UP001519460"/>
    </source>
</evidence>
<sequence>MPCPLRPARQHTLLLGSRPTTQTTITGRHAIPVTRRPPDDRLRDATAPLGNFSLPLPLSACPLLLFTVQHLSVPLVSFLSLAVEAD</sequence>
<feature type="region of interest" description="Disordered" evidence="1">
    <location>
        <begin position="1"/>
        <end position="40"/>
    </location>
</feature>
<accession>A0ABD0LTY3</accession>
<dbReference type="Proteomes" id="UP001519460">
    <property type="component" value="Unassembled WGS sequence"/>
</dbReference>
<dbReference type="AlphaFoldDB" id="A0ABD0LTY3"/>
<keyword evidence="3" id="KW-1185">Reference proteome</keyword>
<name>A0ABD0LTY3_9CAEN</name>
<gene>
    <name evidence="2" type="ORF">BaRGS_00006417</name>
</gene>